<accession>S8DJ37</accession>
<evidence type="ECO:0000256" key="1">
    <source>
        <dbReference type="SAM" id="MobiDB-lite"/>
    </source>
</evidence>
<feature type="region of interest" description="Disordered" evidence="1">
    <location>
        <begin position="49"/>
        <end position="136"/>
    </location>
</feature>
<name>S8DJ37_9LAMI</name>
<gene>
    <name evidence="2" type="ORF">M569_11954</name>
</gene>
<dbReference type="AlphaFoldDB" id="S8DJ37"/>
<reference evidence="2 3" key="1">
    <citation type="journal article" date="2013" name="BMC Genomics">
        <title>The miniature genome of a carnivorous plant Genlisea aurea contains a low number of genes and short non-coding sequences.</title>
        <authorList>
            <person name="Leushkin E.V."/>
            <person name="Sutormin R.A."/>
            <person name="Nabieva E.R."/>
            <person name="Penin A.A."/>
            <person name="Kondrashov A.S."/>
            <person name="Logacheva M.D."/>
        </authorList>
    </citation>
    <scope>NUCLEOTIDE SEQUENCE [LARGE SCALE GENOMIC DNA]</scope>
</reference>
<organism evidence="2 3">
    <name type="scientific">Genlisea aurea</name>
    <dbReference type="NCBI Taxonomy" id="192259"/>
    <lineage>
        <taxon>Eukaryota</taxon>
        <taxon>Viridiplantae</taxon>
        <taxon>Streptophyta</taxon>
        <taxon>Embryophyta</taxon>
        <taxon>Tracheophyta</taxon>
        <taxon>Spermatophyta</taxon>
        <taxon>Magnoliopsida</taxon>
        <taxon>eudicotyledons</taxon>
        <taxon>Gunneridae</taxon>
        <taxon>Pentapetalae</taxon>
        <taxon>asterids</taxon>
        <taxon>lamiids</taxon>
        <taxon>Lamiales</taxon>
        <taxon>Lentibulariaceae</taxon>
        <taxon>Genlisea</taxon>
    </lineage>
</organism>
<comment type="caution">
    <text evidence="2">The sequence shown here is derived from an EMBL/GenBank/DDBJ whole genome shotgun (WGS) entry which is preliminary data.</text>
</comment>
<evidence type="ECO:0000313" key="3">
    <source>
        <dbReference type="Proteomes" id="UP000015453"/>
    </source>
</evidence>
<protein>
    <submittedName>
        <fullName evidence="2">Uncharacterized protein</fullName>
    </submittedName>
</protein>
<evidence type="ECO:0000313" key="2">
    <source>
        <dbReference type="EMBL" id="EPS62833.1"/>
    </source>
</evidence>
<keyword evidence="3" id="KW-1185">Reference proteome</keyword>
<dbReference type="Proteomes" id="UP000015453">
    <property type="component" value="Unassembled WGS sequence"/>
</dbReference>
<feature type="compositionally biased region" description="Polar residues" evidence="1">
    <location>
        <begin position="60"/>
        <end position="70"/>
    </location>
</feature>
<proteinExistence type="predicted"/>
<sequence length="436" mass="49569">MGATTTLATRTTIPNVELPAIPVTVPNIPPPSIPSTSNSYAAATAAPINDSSLRRIEPYGSSSPSPTPAQQFYRPPHARARSNNGEATTNFTTTTVKISTNATNATQNTNATNSSSITNTTYTTIPPPGVRNTSEKDTKVGAEKKTDNVNSNLATIQPQPDLQQNRQKEEISVTTENFNKFTPKPRHFHNQDSSFGQQPTGIMASNYDPQTAYTYDGVINQNYVAPGMRNHTILVQVCEYTKLDDFVKVTSFPNIIYKRGYVNTMDPYFYCNETTYSSMYHESYKIVKEQQHHKQLLQYGNPPKLQITNFSYNSGGQQVMKPSKNIDYFTLPQPTQFYAHYDGKFYDAVYTIYVKCEYTSVLDSDISADERKMIKMLTDMAKTPMDSFVVLSRLTYAYYKFRFRITKMTRKQREREPFQPLRLFHEVDRFFDDDDD</sequence>
<dbReference type="EMBL" id="AUSU01005860">
    <property type="protein sequence ID" value="EPS62833.1"/>
    <property type="molecule type" value="Genomic_DNA"/>
</dbReference>
<feature type="compositionally biased region" description="Low complexity" evidence="1">
    <location>
        <begin position="83"/>
        <end position="124"/>
    </location>
</feature>